<feature type="domain" description="Cyclin N-terminal" evidence="2">
    <location>
        <begin position="52"/>
        <end position="200"/>
    </location>
</feature>
<feature type="compositionally biased region" description="Polar residues" evidence="1">
    <location>
        <begin position="19"/>
        <end position="29"/>
    </location>
</feature>
<dbReference type="InterPro" id="IPR006671">
    <property type="entry name" value="Cyclin_N"/>
</dbReference>
<dbReference type="InterPro" id="IPR036915">
    <property type="entry name" value="Cyclin-like_sf"/>
</dbReference>
<dbReference type="Gene3D" id="1.10.472.10">
    <property type="entry name" value="Cyclin-like"/>
    <property type="match status" value="2"/>
</dbReference>
<dbReference type="CDD" id="cd20546">
    <property type="entry name" value="CYCLIN_SpCG1C_ScCTK2-like_rpt2"/>
    <property type="match status" value="1"/>
</dbReference>
<gene>
    <name evidence="3" type="ORF">D9613_006129</name>
</gene>
<evidence type="ECO:0000313" key="4">
    <source>
        <dbReference type="Proteomes" id="UP000521872"/>
    </source>
</evidence>
<evidence type="ECO:0000259" key="2">
    <source>
        <dbReference type="Pfam" id="PF00134"/>
    </source>
</evidence>
<evidence type="ECO:0000313" key="3">
    <source>
        <dbReference type="EMBL" id="KAF4617738.1"/>
    </source>
</evidence>
<dbReference type="AlphaFoldDB" id="A0A8H4QV33"/>
<sequence length="421" mass="47546">MSMKHAVHSGASSAADPQGSRTPTASTSQMPIMPPHPPSHIPAPSSRFYQPYFSHAEIEFLSEKQRGKQSATQEERNRQSACTFLEAIGARIGFPRRTIATAQAIYHRFHLFYPAKNPQKDFDTTLAALYVSAKENDTLKKPRELLAAAYTIRRPEAAAKSKNPMGDIDLDTMNPQEVENDRQKLLTVERLMLETMCFNFAARMPFPYVIKIGKKMNASKKCIKFAWRIAIDSFRTLLPLIYPPHTLAVGCIYVAALLLSYDKPEGPEKDADGNWSESVIARRLSTHSGDWQREYRTKVSDCEDIAHTVLDLFIQFTQIQSTNASPSTPSSPSPNLPIREKHNLHALQLQHPFKPDQLIQIKITLRERESENHPVRKRKRVKASAERSTQYSNENIGQNEGTVRFMFFPPGAIAITEKKAS</sequence>
<dbReference type="GO" id="GO:0006357">
    <property type="term" value="P:regulation of transcription by RNA polymerase II"/>
    <property type="evidence" value="ECO:0007669"/>
    <property type="project" value="InterPro"/>
</dbReference>
<accession>A0A8H4QV33</accession>
<protein>
    <recommendedName>
        <fullName evidence="2">Cyclin N-terminal domain-containing protein</fullName>
    </recommendedName>
</protein>
<reference evidence="3 4" key="1">
    <citation type="submission" date="2019-12" db="EMBL/GenBank/DDBJ databases">
        <authorList>
            <person name="Floudas D."/>
            <person name="Bentzer J."/>
            <person name="Ahren D."/>
            <person name="Johansson T."/>
            <person name="Persson P."/>
            <person name="Tunlid A."/>
        </authorList>
    </citation>
    <scope>NUCLEOTIDE SEQUENCE [LARGE SCALE GENOMIC DNA]</scope>
    <source>
        <strain evidence="3 4">CBS 102.39</strain>
    </source>
</reference>
<proteinExistence type="predicted"/>
<dbReference type="PANTHER" id="PTHR10026">
    <property type="entry name" value="CYCLIN"/>
    <property type="match status" value="1"/>
</dbReference>
<evidence type="ECO:0000256" key="1">
    <source>
        <dbReference type="SAM" id="MobiDB-lite"/>
    </source>
</evidence>
<dbReference type="EMBL" id="JAACJL010000030">
    <property type="protein sequence ID" value="KAF4617738.1"/>
    <property type="molecule type" value="Genomic_DNA"/>
</dbReference>
<comment type="caution">
    <text evidence="3">The sequence shown here is derived from an EMBL/GenBank/DDBJ whole genome shotgun (WGS) entry which is preliminary data.</text>
</comment>
<dbReference type="GO" id="GO:0016538">
    <property type="term" value="F:cyclin-dependent protein serine/threonine kinase regulator activity"/>
    <property type="evidence" value="ECO:0007669"/>
    <property type="project" value="InterPro"/>
</dbReference>
<dbReference type="SUPFAM" id="SSF47954">
    <property type="entry name" value="Cyclin-like"/>
    <property type="match status" value="2"/>
</dbReference>
<feature type="compositionally biased region" description="Pro residues" evidence="1">
    <location>
        <begin position="32"/>
        <end position="41"/>
    </location>
</feature>
<dbReference type="InterPro" id="IPR043198">
    <property type="entry name" value="Cyclin/Ssn8"/>
</dbReference>
<feature type="region of interest" description="Disordered" evidence="1">
    <location>
        <begin position="1"/>
        <end position="46"/>
    </location>
</feature>
<dbReference type="Pfam" id="PF00134">
    <property type="entry name" value="Cyclin_N"/>
    <property type="match status" value="1"/>
</dbReference>
<keyword evidence="4" id="KW-1185">Reference proteome</keyword>
<feature type="region of interest" description="Disordered" evidence="1">
    <location>
        <begin position="370"/>
        <end position="391"/>
    </location>
</feature>
<name>A0A8H4QV33_9AGAR</name>
<dbReference type="Proteomes" id="UP000521872">
    <property type="component" value="Unassembled WGS sequence"/>
</dbReference>
<organism evidence="3 4">
    <name type="scientific">Agrocybe pediades</name>
    <dbReference type="NCBI Taxonomy" id="84607"/>
    <lineage>
        <taxon>Eukaryota</taxon>
        <taxon>Fungi</taxon>
        <taxon>Dikarya</taxon>
        <taxon>Basidiomycota</taxon>
        <taxon>Agaricomycotina</taxon>
        <taxon>Agaricomycetes</taxon>
        <taxon>Agaricomycetidae</taxon>
        <taxon>Agaricales</taxon>
        <taxon>Agaricineae</taxon>
        <taxon>Strophariaceae</taxon>
        <taxon>Agrocybe</taxon>
    </lineage>
</organism>